<organism evidence="1">
    <name type="scientific">marine metagenome</name>
    <dbReference type="NCBI Taxonomy" id="408172"/>
    <lineage>
        <taxon>unclassified sequences</taxon>
        <taxon>metagenomes</taxon>
        <taxon>ecological metagenomes</taxon>
    </lineage>
</organism>
<feature type="non-terminal residue" evidence="1">
    <location>
        <position position="116"/>
    </location>
</feature>
<accession>A0A382UBN5</accession>
<protein>
    <submittedName>
        <fullName evidence="1">Uncharacterized protein</fullName>
    </submittedName>
</protein>
<dbReference type="AlphaFoldDB" id="A0A382UBN5"/>
<gene>
    <name evidence="1" type="ORF">METZ01_LOCUS384550</name>
</gene>
<name>A0A382UBN5_9ZZZZ</name>
<sequence length="116" mass="13240">MNFNAKILHDLDDIIDSNLDISLFPYAKGNSIRIGGYAIRRKKDNYVIFNCKQNSVVAKVFSKTSAIALAKNLAKGDDPIEEIQKLDHIIEKNYNDCVFYKHSLKTTKDSFKREIA</sequence>
<reference evidence="1" key="1">
    <citation type="submission" date="2018-05" db="EMBL/GenBank/DDBJ databases">
        <authorList>
            <person name="Lanie J.A."/>
            <person name="Ng W.-L."/>
            <person name="Kazmierczak K.M."/>
            <person name="Andrzejewski T.M."/>
            <person name="Davidsen T.M."/>
            <person name="Wayne K.J."/>
            <person name="Tettelin H."/>
            <person name="Glass J.I."/>
            <person name="Rusch D."/>
            <person name="Podicherti R."/>
            <person name="Tsui H.-C.T."/>
            <person name="Winkler M.E."/>
        </authorList>
    </citation>
    <scope>NUCLEOTIDE SEQUENCE</scope>
</reference>
<dbReference type="EMBL" id="UINC01143012">
    <property type="protein sequence ID" value="SVD31696.1"/>
    <property type="molecule type" value="Genomic_DNA"/>
</dbReference>
<evidence type="ECO:0000313" key="1">
    <source>
        <dbReference type="EMBL" id="SVD31696.1"/>
    </source>
</evidence>
<proteinExistence type="predicted"/>